<dbReference type="Proteomes" id="UP000175677">
    <property type="component" value="Unassembled WGS sequence"/>
</dbReference>
<feature type="domain" description="Bacteriophage P22 Orf201 C-terminal" evidence="1">
    <location>
        <begin position="117"/>
        <end position="166"/>
    </location>
</feature>
<dbReference type="EMBL" id="MDJC01000017">
    <property type="protein sequence ID" value="OEY76596.1"/>
    <property type="molecule type" value="Genomic_DNA"/>
</dbReference>
<gene>
    <name evidence="2" type="ORF">BFQ30_08315</name>
</gene>
<protein>
    <recommendedName>
        <fullName evidence="1">Bacteriophage P22 Orf201 C-terminal domain-containing protein</fullName>
    </recommendedName>
</protein>
<proteinExistence type="predicted"/>
<dbReference type="Pfam" id="PF10549">
    <property type="entry name" value="ORF11CD3"/>
    <property type="match status" value="1"/>
</dbReference>
<dbReference type="InterPro" id="IPR014054">
    <property type="entry name" value="Phage_regulatory_Rha"/>
</dbReference>
<comment type="caution">
    <text evidence="2">The sequence shown here is derived from an EMBL/GenBank/DDBJ whole genome shotgun (WGS) entry which is preliminary data.</text>
</comment>
<accession>A0ABX3BQR4</accession>
<organism evidence="2 3">
    <name type="scientific">Haemophilus quentini</name>
    <dbReference type="NCBI Taxonomy" id="123834"/>
    <lineage>
        <taxon>Bacteria</taxon>
        <taxon>Pseudomonadati</taxon>
        <taxon>Pseudomonadota</taxon>
        <taxon>Gammaproteobacteria</taxon>
        <taxon>Pasteurellales</taxon>
        <taxon>Pasteurellaceae</taxon>
        <taxon>Haemophilus</taxon>
    </lineage>
</organism>
<name>A0ABX3BQR4_9PAST</name>
<evidence type="ECO:0000259" key="1">
    <source>
        <dbReference type="Pfam" id="PF10549"/>
    </source>
</evidence>
<sequence>MNLQKIENFNQFVQVKGNKIITDTLTIARVFNKPHKDVLKAVRDLNVPKEFGGRNFSLTSYKDKWNREKPMYEVTKNGFMFLVMGFNGRKADALKVAFIEAFDYLITQANKSSYQLLEEYQRLCLNKRMEEEFASYCGKGLNRWKGKKPNIKQKMKSLEDKIQINLNLMIDENLLTNK</sequence>
<evidence type="ECO:0000313" key="3">
    <source>
        <dbReference type="Proteomes" id="UP000175677"/>
    </source>
</evidence>
<dbReference type="NCBIfam" id="TIGR02681">
    <property type="entry name" value="phage_pRha"/>
    <property type="match status" value="1"/>
</dbReference>
<dbReference type="RefSeq" id="WP_044233318.1">
    <property type="nucleotide sequence ID" value="NZ_MCII02000048.1"/>
</dbReference>
<keyword evidence="3" id="KW-1185">Reference proteome</keyword>
<dbReference type="InterPro" id="IPR018877">
    <property type="entry name" value="Phage_P22_Orf201_C"/>
</dbReference>
<reference evidence="2 3" key="1">
    <citation type="submission" date="2016-08" db="EMBL/GenBank/DDBJ databases">
        <authorList>
            <person name="Eshaghi A."/>
            <person name="Soares D."/>
            <person name="Kus J."/>
            <person name="Richardson D."/>
            <person name="Li A."/>
            <person name="Patel S.N."/>
        </authorList>
    </citation>
    <scope>NUCLEOTIDE SEQUENCE [LARGE SCALE GENOMIC DNA]</scope>
    <source>
        <strain evidence="2 3">C860</strain>
    </source>
</reference>
<evidence type="ECO:0000313" key="2">
    <source>
        <dbReference type="EMBL" id="OEY76596.1"/>
    </source>
</evidence>
<dbReference type="Pfam" id="PF09669">
    <property type="entry name" value="Phage_pRha"/>
    <property type="match status" value="1"/>
</dbReference>